<feature type="transmembrane region" description="Helical" evidence="1">
    <location>
        <begin position="23"/>
        <end position="43"/>
    </location>
</feature>
<protein>
    <submittedName>
        <fullName evidence="2">Uncharacterized protein</fullName>
    </submittedName>
</protein>
<organism evidence="2">
    <name type="scientific">Cacopsylla melanoneura</name>
    <dbReference type="NCBI Taxonomy" id="428564"/>
    <lineage>
        <taxon>Eukaryota</taxon>
        <taxon>Metazoa</taxon>
        <taxon>Ecdysozoa</taxon>
        <taxon>Arthropoda</taxon>
        <taxon>Hexapoda</taxon>
        <taxon>Insecta</taxon>
        <taxon>Pterygota</taxon>
        <taxon>Neoptera</taxon>
        <taxon>Paraneoptera</taxon>
        <taxon>Hemiptera</taxon>
        <taxon>Sternorrhyncha</taxon>
        <taxon>Psylloidea</taxon>
        <taxon>Psyllidae</taxon>
        <taxon>Psyllinae</taxon>
        <taxon>Cacopsylla</taxon>
    </lineage>
</organism>
<sequence length="104" mass="11747">MLNQSNLCLEDPYLRNPRKTTPVYLVLVPPIVTPAQSIILLLLQVTLPHPLHSPPNQQRTRICLALVPSQHPLRSLFSNRVHRVHHCLHLVTPPLPLPPTPSPH</sequence>
<keyword evidence="1" id="KW-0812">Transmembrane</keyword>
<keyword evidence="1" id="KW-1133">Transmembrane helix</keyword>
<keyword evidence="1" id="KW-0472">Membrane</keyword>
<dbReference type="EMBL" id="HBUF01380984">
    <property type="protein sequence ID" value="CAG6730226.1"/>
    <property type="molecule type" value="Transcribed_RNA"/>
</dbReference>
<evidence type="ECO:0000256" key="1">
    <source>
        <dbReference type="SAM" id="Phobius"/>
    </source>
</evidence>
<dbReference type="EMBL" id="HBUF01546307">
    <property type="protein sequence ID" value="CAG6757069.1"/>
    <property type="molecule type" value="Transcribed_RNA"/>
</dbReference>
<dbReference type="AlphaFoldDB" id="A0A8D8ZZY0"/>
<dbReference type="EMBL" id="HBUF01002704">
    <property type="protein sequence ID" value="CAG6606241.1"/>
    <property type="molecule type" value="Transcribed_RNA"/>
</dbReference>
<dbReference type="EMBL" id="HBUF01546306">
    <property type="protein sequence ID" value="CAG6757067.1"/>
    <property type="molecule type" value="Transcribed_RNA"/>
</dbReference>
<dbReference type="EMBL" id="HBUF01380983">
    <property type="protein sequence ID" value="CAG6730224.1"/>
    <property type="molecule type" value="Transcribed_RNA"/>
</dbReference>
<proteinExistence type="predicted"/>
<name>A0A8D8ZZY0_9HEMI</name>
<evidence type="ECO:0000313" key="2">
    <source>
        <dbReference type="EMBL" id="CAG6757069.1"/>
    </source>
</evidence>
<dbReference type="EMBL" id="HBUF01002705">
    <property type="protein sequence ID" value="CAG6606243.1"/>
    <property type="molecule type" value="Transcribed_RNA"/>
</dbReference>
<dbReference type="EMBL" id="HBUF01546305">
    <property type="protein sequence ID" value="CAG6757065.1"/>
    <property type="molecule type" value="Transcribed_RNA"/>
</dbReference>
<accession>A0A8D8ZZY0</accession>
<reference evidence="2" key="1">
    <citation type="submission" date="2021-05" db="EMBL/GenBank/DDBJ databases">
        <authorList>
            <person name="Alioto T."/>
            <person name="Alioto T."/>
            <person name="Gomez Garrido J."/>
        </authorList>
    </citation>
    <scope>NUCLEOTIDE SEQUENCE</scope>
</reference>